<name>A0A133U2Z2_9EURY</name>
<keyword evidence="3" id="KW-1185">Reference proteome</keyword>
<organism evidence="2 3">
    <name type="scientific">candidate division MSBL1 archaeon SCGC-AAA259D14</name>
    <dbReference type="NCBI Taxonomy" id="1698261"/>
    <lineage>
        <taxon>Archaea</taxon>
        <taxon>Methanobacteriati</taxon>
        <taxon>Methanobacteriota</taxon>
        <taxon>candidate division MSBL1</taxon>
    </lineage>
</organism>
<evidence type="ECO:0000259" key="1">
    <source>
        <dbReference type="PROSITE" id="PS51186"/>
    </source>
</evidence>
<dbReference type="SUPFAM" id="SSF55729">
    <property type="entry name" value="Acyl-CoA N-acyltransferases (Nat)"/>
    <property type="match status" value="1"/>
</dbReference>
<dbReference type="CDD" id="cd04301">
    <property type="entry name" value="NAT_SF"/>
    <property type="match status" value="1"/>
</dbReference>
<gene>
    <name evidence="2" type="ORF">AKJ62_04925</name>
</gene>
<evidence type="ECO:0000313" key="2">
    <source>
        <dbReference type="EMBL" id="KXA88552.1"/>
    </source>
</evidence>
<accession>A0A133U2Z2</accession>
<comment type="caution">
    <text evidence="2">The sequence shown here is derived from an EMBL/GenBank/DDBJ whole genome shotgun (WGS) entry which is preliminary data.</text>
</comment>
<evidence type="ECO:0000313" key="3">
    <source>
        <dbReference type="Proteomes" id="UP000070589"/>
    </source>
</evidence>
<reference evidence="2 3" key="1">
    <citation type="journal article" date="2016" name="Sci. Rep.">
        <title>Metabolic traits of an uncultured archaeal lineage -MSBL1- from brine pools of the Red Sea.</title>
        <authorList>
            <person name="Mwirichia R."/>
            <person name="Alam I."/>
            <person name="Rashid M."/>
            <person name="Vinu M."/>
            <person name="Ba-Alawi W."/>
            <person name="Anthony Kamau A."/>
            <person name="Kamanda Ngugi D."/>
            <person name="Goker M."/>
            <person name="Klenk H.P."/>
            <person name="Bajic V."/>
            <person name="Stingl U."/>
        </authorList>
    </citation>
    <scope>NUCLEOTIDE SEQUENCE [LARGE SCALE GENOMIC DNA]</scope>
    <source>
        <strain evidence="2">SCGC-AAA259D14</strain>
    </source>
</reference>
<dbReference type="Proteomes" id="UP000070589">
    <property type="component" value="Unassembled WGS sequence"/>
</dbReference>
<dbReference type="AlphaFoldDB" id="A0A133U2Z2"/>
<dbReference type="Gene3D" id="3.40.630.30">
    <property type="match status" value="1"/>
</dbReference>
<proteinExistence type="predicted"/>
<dbReference type="GO" id="GO:0016747">
    <property type="term" value="F:acyltransferase activity, transferring groups other than amino-acyl groups"/>
    <property type="evidence" value="ECO:0007669"/>
    <property type="project" value="InterPro"/>
</dbReference>
<dbReference type="EMBL" id="LHXL01000106">
    <property type="protein sequence ID" value="KXA88552.1"/>
    <property type="molecule type" value="Genomic_DNA"/>
</dbReference>
<sequence>MNKQSGSLNGTVVKDFEIDESKVVFRYPNMEDIDDLLEYINSLIEENTFICRKEKVERDDEVDWLKNTLKEIEEKRKVHLVVEFDDKVMGSADVKKKSGKQSHVGELGIGLRREIREKGIGVRLMKSLIDEAKSVLNLEILTLEVFEKNKIAKNLYEKVGFKKAGVIQDKFFQNDEYQDSIVMELDLRD</sequence>
<dbReference type="Pfam" id="PF00583">
    <property type="entry name" value="Acetyltransf_1"/>
    <property type="match status" value="1"/>
</dbReference>
<dbReference type="InterPro" id="IPR000182">
    <property type="entry name" value="GNAT_dom"/>
</dbReference>
<dbReference type="PANTHER" id="PTHR43415">
    <property type="entry name" value="SPERMIDINE N(1)-ACETYLTRANSFERASE"/>
    <property type="match status" value="1"/>
</dbReference>
<dbReference type="InterPro" id="IPR016181">
    <property type="entry name" value="Acyl_CoA_acyltransferase"/>
</dbReference>
<feature type="domain" description="N-acetyltransferase" evidence="1">
    <location>
        <begin position="23"/>
        <end position="188"/>
    </location>
</feature>
<dbReference type="PANTHER" id="PTHR43415:SF3">
    <property type="entry name" value="GNAT-FAMILY ACETYLTRANSFERASE"/>
    <property type="match status" value="1"/>
</dbReference>
<protein>
    <recommendedName>
        <fullName evidence="1">N-acetyltransferase domain-containing protein</fullName>
    </recommendedName>
</protein>
<dbReference type="PROSITE" id="PS51186">
    <property type="entry name" value="GNAT"/>
    <property type="match status" value="1"/>
</dbReference>